<evidence type="ECO:0000313" key="5">
    <source>
        <dbReference type="WBParaSite" id="Csp11.Scaffold629.g10497.t2"/>
    </source>
</evidence>
<organism evidence="4 5">
    <name type="scientific">Caenorhabditis tropicalis</name>
    <dbReference type="NCBI Taxonomy" id="1561998"/>
    <lineage>
        <taxon>Eukaryota</taxon>
        <taxon>Metazoa</taxon>
        <taxon>Ecdysozoa</taxon>
        <taxon>Nematoda</taxon>
        <taxon>Chromadorea</taxon>
        <taxon>Rhabditida</taxon>
        <taxon>Rhabditina</taxon>
        <taxon>Rhabditomorpha</taxon>
        <taxon>Rhabditoidea</taxon>
        <taxon>Rhabditidae</taxon>
        <taxon>Peloderinae</taxon>
        <taxon>Caenorhabditis</taxon>
    </lineage>
</organism>
<reference evidence="5" key="1">
    <citation type="submission" date="2016-11" db="UniProtKB">
        <authorList>
            <consortium name="WormBaseParasite"/>
        </authorList>
    </citation>
    <scope>IDENTIFICATION</scope>
</reference>
<dbReference type="AlphaFoldDB" id="A0A1I7TPJ5"/>
<dbReference type="WBParaSite" id="Csp11.Scaffold629.g10497.t2">
    <property type="protein sequence ID" value="Csp11.Scaffold629.g10497.t2"/>
    <property type="gene ID" value="Csp11.Scaffold629.g10497"/>
</dbReference>
<evidence type="ECO:0000256" key="3">
    <source>
        <dbReference type="SAM" id="MobiDB-lite"/>
    </source>
</evidence>
<dbReference type="GO" id="GO:0005524">
    <property type="term" value="F:ATP binding"/>
    <property type="evidence" value="ECO:0007669"/>
    <property type="project" value="UniProtKB-KW"/>
</dbReference>
<dbReference type="Proteomes" id="UP000095282">
    <property type="component" value="Unplaced"/>
</dbReference>
<evidence type="ECO:0000256" key="1">
    <source>
        <dbReference type="ARBA" id="ARBA00022741"/>
    </source>
</evidence>
<keyword evidence="2" id="KW-0067">ATP-binding</keyword>
<protein>
    <submittedName>
        <fullName evidence="5">Kinesin motor domain-containing protein</fullName>
    </submittedName>
</protein>
<accession>A0A1I7TPJ5</accession>
<proteinExistence type="predicted"/>
<sequence>MKKSTKQETVKVIVRCRPMSSQEIANGHTKIVHMRPQRGQIELKNPKEQDEPTKDFTFDAIYDDKFFFEKIVLSIYYNEVLCDSARNVLISGKEVKMQQEVSPNQ</sequence>
<keyword evidence="4" id="KW-1185">Reference proteome</keyword>
<dbReference type="Gene3D" id="3.40.850.10">
    <property type="entry name" value="Kinesin motor domain"/>
    <property type="match status" value="1"/>
</dbReference>
<dbReference type="SUPFAM" id="SSF52540">
    <property type="entry name" value="P-loop containing nucleoside triphosphate hydrolases"/>
    <property type="match status" value="1"/>
</dbReference>
<dbReference type="eggNOG" id="KOG4280">
    <property type="taxonomic scope" value="Eukaryota"/>
</dbReference>
<dbReference type="InterPro" id="IPR036961">
    <property type="entry name" value="Kinesin_motor_dom_sf"/>
</dbReference>
<feature type="region of interest" description="Disordered" evidence="3">
    <location>
        <begin position="26"/>
        <end position="51"/>
    </location>
</feature>
<dbReference type="STRING" id="1561998.A0A1I7TPJ5"/>
<keyword evidence="1" id="KW-0547">Nucleotide-binding</keyword>
<evidence type="ECO:0000256" key="2">
    <source>
        <dbReference type="ARBA" id="ARBA00022840"/>
    </source>
</evidence>
<name>A0A1I7TPJ5_9PELO</name>
<dbReference type="InterPro" id="IPR027417">
    <property type="entry name" value="P-loop_NTPase"/>
</dbReference>
<evidence type="ECO:0000313" key="4">
    <source>
        <dbReference type="Proteomes" id="UP000095282"/>
    </source>
</evidence>